<organism evidence="6 7">
    <name type="scientific">Roridomyces roridus</name>
    <dbReference type="NCBI Taxonomy" id="1738132"/>
    <lineage>
        <taxon>Eukaryota</taxon>
        <taxon>Fungi</taxon>
        <taxon>Dikarya</taxon>
        <taxon>Basidiomycota</taxon>
        <taxon>Agaricomycotina</taxon>
        <taxon>Agaricomycetes</taxon>
        <taxon>Agaricomycetidae</taxon>
        <taxon>Agaricales</taxon>
        <taxon>Marasmiineae</taxon>
        <taxon>Mycenaceae</taxon>
        <taxon>Roridomyces</taxon>
    </lineage>
</organism>
<reference evidence="6" key="1">
    <citation type="submission" date="2023-03" db="EMBL/GenBank/DDBJ databases">
        <title>Massive genome expansion in bonnet fungi (Mycena s.s.) driven by repeated elements and novel gene families across ecological guilds.</title>
        <authorList>
            <consortium name="Lawrence Berkeley National Laboratory"/>
            <person name="Harder C.B."/>
            <person name="Miyauchi S."/>
            <person name="Viragh M."/>
            <person name="Kuo A."/>
            <person name="Thoen E."/>
            <person name="Andreopoulos B."/>
            <person name="Lu D."/>
            <person name="Skrede I."/>
            <person name="Drula E."/>
            <person name="Henrissat B."/>
            <person name="Morin E."/>
            <person name="Kohler A."/>
            <person name="Barry K."/>
            <person name="LaButti K."/>
            <person name="Morin E."/>
            <person name="Salamov A."/>
            <person name="Lipzen A."/>
            <person name="Mereny Z."/>
            <person name="Hegedus B."/>
            <person name="Baldrian P."/>
            <person name="Stursova M."/>
            <person name="Weitz H."/>
            <person name="Taylor A."/>
            <person name="Grigoriev I.V."/>
            <person name="Nagy L.G."/>
            <person name="Martin F."/>
            <person name="Kauserud H."/>
        </authorList>
    </citation>
    <scope>NUCLEOTIDE SEQUENCE</scope>
    <source>
        <strain evidence="6">9284</strain>
    </source>
</reference>
<dbReference type="GO" id="GO:0030154">
    <property type="term" value="P:cell differentiation"/>
    <property type="evidence" value="ECO:0007669"/>
    <property type="project" value="TreeGrafter"/>
</dbReference>
<dbReference type="PANTHER" id="PTHR24057:SF0">
    <property type="entry name" value="PROTEIN KINASE SHAGGY-RELATED"/>
    <property type="match status" value="1"/>
</dbReference>
<keyword evidence="5" id="KW-0067">ATP-binding</keyword>
<sequence>MKHKFPQIRPHPFAKVFRPQTAPEAIDLVSKLLEYTPAARLSAVEAMVHPFFDELRTDGARMPNGKTFPPLFNFTREELSVRPDLIRKLVPAHCETELASRGIVLDSFVPIPLDELRITLD</sequence>
<evidence type="ECO:0000256" key="3">
    <source>
        <dbReference type="ARBA" id="ARBA00022741"/>
    </source>
</evidence>
<keyword evidence="3" id="KW-0547">Nucleotide-binding</keyword>
<keyword evidence="2" id="KW-0808">Transferase</keyword>
<keyword evidence="7" id="KW-1185">Reference proteome</keyword>
<evidence type="ECO:0000256" key="5">
    <source>
        <dbReference type="ARBA" id="ARBA00022840"/>
    </source>
</evidence>
<dbReference type="PANTHER" id="PTHR24057">
    <property type="entry name" value="GLYCOGEN SYNTHASE KINASE-3 ALPHA"/>
    <property type="match status" value="1"/>
</dbReference>
<dbReference type="EMBL" id="JARKIF010000008">
    <property type="protein sequence ID" value="KAJ7632386.1"/>
    <property type="molecule type" value="Genomic_DNA"/>
</dbReference>
<evidence type="ECO:0000256" key="2">
    <source>
        <dbReference type="ARBA" id="ARBA00022679"/>
    </source>
</evidence>
<dbReference type="SUPFAM" id="SSF56112">
    <property type="entry name" value="Protein kinase-like (PK-like)"/>
    <property type="match status" value="1"/>
</dbReference>
<dbReference type="GO" id="GO:0005737">
    <property type="term" value="C:cytoplasm"/>
    <property type="evidence" value="ECO:0007669"/>
    <property type="project" value="TreeGrafter"/>
</dbReference>
<dbReference type="Gene3D" id="1.10.510.10">
    <property type="entry name" value="Transferase(Phosphotransferase) domain 1"/>
    <property type="match status" value="1"/>
</dbReference>
<accession>A0AAD7BW00</accession>
<protein>
    <submittedName>
        <fullName evidence="6">Glycogen synthase kinase-3-like protein</fullName>
    </submittedName>
</protein>
<dbReference type="GO" id="GO:0005634">
    <property type="term" value="C:nucleus"/>
    <property type="evidence" value="ECO:0007669"/>
    <property type="project" value="TreeGrafter"/>
</dbReference>
<dbReference type="AlphaFoldDB" id="A0AAD7BW00"/>
<name>A0AAD7BW00_9AGAR</name>
<comment type="caution">
    <text evidence="6">The sequence shown here is derived from an EMBL/GenBank/DDBJ whole genome shotgun (WGS) entry which is preliminary data.</text>
</comment>
<dbReference type="Proteomes" id="UP001221142">
    <property type="component" value="Unassembled WGS sequence"/>
</dbReference>
<keyword evidence="1" id="KW-0723">Serine/threonine-protein kinase</keyword>
<evidence type="ECO:0000256" key="1">
    <source>
        <dbReference type="ARBA" id="ARBA00022527"/>
    </source>
</evidence>
<evidence type="ECO:0000313" key="7">
    <source>
        <dbReference type="Proteomes" id="UP001221142"/>
    </source>
</evidence>
<proteinExistence type="predicted"/>
<dbReference type="InterPro" id="IPR050591">
    <property type="entry name" value="GSK-3"/>
</dbReference>
<evidence type="ECO:0000313" key="6">
    <source>
        <dbReference type="EMBL" id="KAJ7632386.1"/>
    </source>
</evidence>
<gene>
    <name evidence="6" type="ORF">FB45DRAFT_501571</name>
</gene>
<evidence type="ECO:0000256" key="4">
    <source>
        <dbReference type="ARBA" id="ARBA00022777"/>
    </source>
</evidence>
<dbReference type="GO" id="GO:0004712">
    <property type="term" value="F:protein serine/threonine/tyrosine kinase activity"/>
    <property type="evidence" value="ECO:0007669"/>
    <property type="project" value="TreeGrafter"/>
</dbReference>
<dbReference type="GO" id="GO:0004674">
    <property type="term" value="F:protein serine/threonine kinase activity"/>
    <property type="evidence" value="ECO:0007669"/>
    <property type="project" value="UniProtKB-KW"/>
</dbReference>
<dbReference type="InterPro" id="IPR011009">
    <property type="entry name" value="Kinase-like_dom_sf"/>
</dbReference>
<keyword evidence="4 6" id="KW-0418">Kinase</keyword>
<dbReference type="GO" id="GO:0007165">
    <property type="term" value="P:signal transduction"/>
    <property type="evidence" value="ECO:0007669"/>
    <property type="project" value="TreeGrafter"/>
</dbReference>
<dbReference type="GO" id="GO:0005524">
    <property type="term" value="F:ATP binding"/>
    <property type="evidence" value="ECO:0007669"/>
    <property type="project" value="UniProtKB-KW"/>
</dbReference>